<organism evidence="3 4">
    <name type="scientific">Neptuniibacter caesariensis</name>
    <dbReference type="NCBI Taxonomy" id="207954"/>
    <lineage>
        <taxon>Bacteria</taxon>
        <taxon>Pseudomonadati</taxon>
        <taxon>Pseudomonadota</taxon>
        <taxon>Gammaproteobacteria</taxon>
        <taxon>Oceanospirillales</taxon>
        <taxon>Oceanospirillaceae</taxon>
        <taxon>Neptuniibacter</taxon>
    </lineage>
</organism>
<dbReference type="OrthoDB" id="9807829at2"/>
<dbReference type="PANTHER" id="PTHR21600:SF87">
    <property type="entry name" value="RNA PSEUDOURIDYLATE SYNTHASE DOMAIN-CONTAINING PROTEIN 1"/>
    <property type="match status" value="1"/>
</dbReference>
<dbReference type="PROSITE" id="PS01129">
    <property type="entry name" value="PSI_RLU"/>
    <property type="match status" value="1"/>
</dbReference>
<dbReference type="InterPro" id="IPR020103">
    <property type="entry name" value="PsdUridine_synth_cat_dom_sf"/>
</dbReference>
<dbReference type="CDD" id="cd02869">
    <property type="entry name" value="PseudoU_synth_RluA_like"/>
    <property type="match status" value="1"/>
</dbReference>
<dbReference type="GO" id="GO:0003723">
    <property type="term" value="F:RNA binding"/>
    <property type="evidence" value="ECO:0007669"/>
    <property type="project" value="InterPro"/>
</dbReference>
<accession>A0A7U8C4G8</accession>
<dbReference type="InterPro" id="IPR006508">
    <property type="entry name" value="PsdUridine_synth_RluA-like"/>
</dbReference>
<evidence type="ECO:0000313" key="4">
    <source>
        <dbReference type="Proteomes" id="UP000002171"/>
    </source>
</evidence>
<dbReference type="NCBIfam" id="TIGR01621">
    <property type="entry name" value="RluA-like"/>
    <property type="match status" value="1"/>
</dbReference>
<feature type="domain" description="Pseudouridine synthase RsuA/RluA-like" evidence="2">
    <location>
        <begin position="19"/>
        <end position="162"/>
    </location>
</feature>
<sequence>MIPLFAGYSVYQILTQTADFIIINKSPGISVHKDQGDEGLTMLLQRQLELDEIFLIHRLDKVTSGVMVFAKNRETAADLSMQFQNREVEKFYLAVSANKPKRKQGLVCGDMEKSRRGSWKLLRSKINPAMTQFVSVAMKPGFRLFLLKPSTGKTHQIRVALKSEGAPILGDNMYGGEEADRTYLHAYQLAFTLNEERYIFRALPTDGVHFDHQFSTLVESSFSQPEMENWPKLPSVKC</sequence>
<proteinExistence type="inferred from homology"/>
<comment type="similarity">
    <text evidence="1">Belongs to the pseudouridine synthase RluA family.</text>
</comment>
<dbReference type="InterPro" id="IPR006145">
    <property type="entry name" value="PsdUridine_synth_RsuA/RluA"/>
</dbReference>
<dbReference type="Gene3D" id="3.30.2350.10">
    <property type="entry name" value="Pseudouridine synthase"/>
    <property type="match status" value="1"/>
</dbReference>
<dbReference type="Proteomes" id="UP000002171">
    <property type="component" value="Unassembled WGS sequence"/>
</dbReference>
<dbReference type="InterPro" id="IPR050188">
    <property type="entry name" value="RluA_PseudoU_synthase"/>
</dbReference>
<dbReference type="GO" id="GO:0140098">
    <property type="term" value="F:catalytic activity, acting on RNA"/>
    <property type="evidence" value="ECO:0007669"/>
    <property type="project" value="UniProtKB-ARBA"/>
</dbReference>
<protein>
    <submittedName>
        <fullName evidence="3">RluA protein</fullName>
    </submittedName>
</protein>
<keyword evidence="4" id="KW-1185">Reference proteome</keyword>
<name>A0A7U8C4G8_NEPCE</name>
<reference evidence="3 4" key="1">
    <citation type="submission" date="2006-02" db="EMBL/GenBank/DDBJ databases">
        <authorList>
            <person name="Pinhassi J."/>
            <person name="Pedros-Alio C."/>
            <person name="Ferriera S."/>
            <person name="Johnson J."/>
            <person name="Kravitz S."/>
            <person name="Halpern A."/>
            <person name="Remington K."/>
            <person name="Beeson K."/>
            <person name="Tran B."/>
            <person name="Rogers Y.-H."/>
            <person name="Friedman R."/>
            <person name="Venter J.C."/>
        </authorList>
    </citation>
    <scope>NUCLEOTIDE SEQUENCE [LARGE SCALE GENOMIC DNA]</scope>
    <source>
        <strain evidence="3 4">MED92</strain>
    </source>
</reference>
<dbReference type="GO" id="GO:0009982">
    <property type="term" value="F:pseudouridine synthase activity"/>
    <property type="evidence" value="ECO:0007669"/>
    <property type="project" value="InterPro"/>
</dbReference>
<dbReference type="PANTHER" id="PTHR21600">
    <property type="entry name" value="MITOCHONDRIAL RNA PSEUDOURIDINE SYNTHASE"/>
    <property type="match status" value="1"/>
</dbReference>
<dbReference type="AlphaFoldDB" id="A0A7U8C4G8"/>
<evidence type="ECO:0000256" key="1">
    <source>
        <dbReference type="ARBA" id="ARBA00010876"/>
    </source>
</evidence>
<dbReference type="SUPFAM" id="SSF55120">
    <property type="entry name" value="Pseudouridine synthase"/>
    <property type="match status" value="1"/>
</dbReference>
<gene>
    <name evidence="3" type="ORF">MED92_12426</name>
</gene>
<evidence type="ECO:0000259" key="2">
    <source>
        <dbReference type="Pfam" id="PF00849"/>
    </source>
</evidence>
<comment type="caution">
    <text evidence="3">The sequence shown here is derived from an EMBL/GenBank/DDBJ whole genome shotgun (WGS) entry which is preliminary data.</text>
</comment>
<dbReference type="Pfam" id="PF00849">
    <property type="entry name" value="PseudoU_synth_2"/>
    <property type="match status" value="1"/>
</dbReference>
<dbReference type="InterPro" id="IPR006224">
    <property type="entry name" value="PsdUridine_synth_RluA-like_CS"/>
</dbReference>
<evidence type="ECO:0000313" key="3">
    <source>
        <dbReference type="EMBL" id="EAR59736.1"/>
    </source>
</evidence>
<dbReference type="EMBL" id="AAOW01000034">
    <property type="protein sequence ID" value="EAR59736.1"/>
    <property type="molecule type" value="Genomic_DNA"/>
</dbReference>
<dbReference type="GO" id="GO:0000455">
    <property type="term" value="P:enzyme-directed rRNA pseudouridine synthesis"/>
    <property type="evidence" value="ECO:0007669"/>
    <property type="project" value="TreeGrafter"/>
</dbReference>